<dbReference type="EMBL" id="JBHSWV010000030">
    <property type="protein sequence ID" value="MFC6763900.1"/>
    <property type="molecule type" value="Genomic_DNA"/>
</dbReference>
<accession>A0ABD5SLI2</accession>
<evidence type="ECO:0000313" key="4">
    <source>
        <dbReference type="EMBL" id="MFC6763900.1"/>
    </source>
</evidence>
<dbReference type="InterPro" id="IPR036188">
    <property type="entry name" value="FAD/NAD-bd_sf"/>
</dbReference>
<keyword evidence="1" id="KW-0285">Flavoprotein</keyword>
<sequence>MAIEDDVLVIGGGLAGATAALAAAEGDVQVRLVSYKQSTLRHASGLIDVLGYAPAGDGPLVNPFEVLDDLPDGHPYERVGSEAVRDALDFFDDIAGEAYAGSHTDSNALVPTHGGTVKPTARYPVSTAAGLASDDRDALLVGFETLPDFEAPLAASHLEAAGVPFEGRGVTVRFPGIARDDAKITRYAHLLDHDESVETAAG</sequence>
<feature type="domain" description="FAD-dependent oxidoreductase 2 FAD-binding" evidence="3">
    <location>
        <begin position="6"/>
        <end position="186"/>
    </location>
</feature>
<proteinExistence type="predicted"/>
<dbReference type="EC" id="1.1.5.3" evidence="4"/>
<dbReference type="GO" id="GO:0004368">
    <property type="term" value="F:glycerol-3-phosphate dehydrogenase (quinone) activity"/>
    <property type="evidence" value="ECO:0007669"/>
    <property type="project" value="UniProtKB-EC"/>
</dbReference>
<gene>
    <name evidence="4" type="primary">glpB</name>
    <name evidence="4" type="ORF">ACFQE6_02140</name>
</gene>
<evidence type="ECO:0000256" key="2">
    <source>
        <dbReference type="ARBA" id="ARBA00023002"/>
    </source>
</evidence>
<dbReference type="AlphaFoldDB" id="A0ABD5SLI2"/>
<dbReference type="NCBIfam" id="NF003722">
    <property type="entry name" value="PRK05329.1-5"/>
    <property type="match status" value="1"/>
</dbReference>
<name>A0ABD5SLI2_9EURY</name>
<protein>
    <submittedName>
        <fullName evidence="4">Glycerol-3-phosphate dehydrogenase subunit GlpB</fullName>
        <ecNumber evidence="4">1.1.5.3</ecNumber>
    </submittedName>
</protein>
<dbReference type="RefSeq" id="WP_273737005.1">
    <property type="nucleotide sequence ID" value="NZ_JAQIVI010000030.1"/>
</dbReference>
<feature type="non-terminal residue" evidence="4">
    <location>
        <position position="202"/>
    </location>
</feature>
<evidence type="ECO:0000313" key="5">
    <source>
        <dbReference type="Proteomes" id="UP001596383"/>
    </source>
</evidence>
<reference evidence="4 5" key="1">
    <citation type="journal article" date="2019" name="Int. J. Syst. Evol. Microbiol.">
        <title>The Global Catalogue of Microorganisms (GCM) 10K type strain sequencing project: providing services to taxonomists for standard genome sequencing and annotation.</title>
        <authorList>
            <consortium name="The Broad Institute Genomics Platform"/>
            <consortium name="The Broad Institute Genome Sequencing Center for Infectious Disease"/>
            <person name="Wu L."/>
            <person name="Ma J."/>
        </authorList>
    </citation>
    <scope>NUCLEOTIDE SEQUENCE [LARGE SCALE GENOMIC DNA]</scope>
    <source>
        <strain evidence="4 5">LMG 29247</strain>
    </source>
</reference>
<dbReference type="InterPro" id="IPR003953">
    <property type="entry name" value="FAD-dep_OxRdtase_2_FAD-bd"/>
</dbReference>
<dbReference type="Proteomes" id="UP001596383">
    <property type="component" value="Unassembled WGS sequence"/>
</dbReference>
<comment type="caution">
    <text evidence="4">The sequence shown here is derived from an EMBL/GenBank/DDBJ whole genome shotgun (WGS) entry which is preliminary data.</text>
</comment>
<keyword evidence="5" id="KW-1185">Reference proteome</keyword>
<organism evidence="4 5">
    <name type="scientific">Natrinema soli</name>
    <dbReference type="NCBI Taxonomy" id="1930624"/>
    <lineage>
        <taxon>Archaea</taxon>
        <taxon>Methanobacteriati</taxon>
        <taxon>Methanobacteriota</taxon>
        <taxon>Stenosarchaea group</taxon>
        <taxon>Halobacteria</taxon>
        <taxon>Halobacteriales</taxon>
        <taxon>Natrialbaceae</taxon>
        <taxon>Natrinema</taxon>
    </lineage>
</organism>
<dbReference type="SUPFAM" id="SSF51905">
    <property type="entry name" value="FAD/NAD(P)-binding domain"/>
    <property type="match status" value="2"/>
</dbReference>
<dbReference type="Gene3D" id="3.50.50.60">
    <property type="entry name" value="FAD/NAD(P)-binding domain"/>
    <property type="match status" value="1"/>
</dbReference>
<keyword evidence="2 4" id="KW-0560">Oxidoreductase</keyword>
<evidence type="ECO:0000259" key="3">
    <source>
        <dbReference type="Pfam" id="PF00890"/>
    </source>
</evidence>
<dbReference type="Pfam" id="PF00890">
    <property type="entry name" value="FAD_binding_2"/>
    <property type="match status" value="1"/>
</dbReference>
<evidence type="ECO:0000256" key="1">
    <source>
        <dbReference type="ARBA" id="ARBA00022630"/>
    </source>
</evidence>